<sequence>MKTNCQFRPCWSQIFEANDEHLEAPGGVPFSGLFLGCSAVIYAMRRSGTLWILMLLLALLLEQAYFLHDWFLDLAPRLGCPVDVIWRRSLRQPLAALTIDDVPLLNAPSTLEEILDVLKENNVRASLMIMSGFDLPLEQGGAPKELRAKYRALLARAVSEGHELGNHLQFDRPAIAMPPEDFDSAFDHCDRLIAELSGGLGRLWTPVQVFLTSAYHGHPSPVDPSYYIRNQRSYQHLQSGHLAGFAPAHYYPRSPYWNTPKEGPGTVMV</sequence>
<reference evidence="3 4" key="1">
    <citation type="submission" date="2024-02" db="EMBL/GenBank/DDBJ databases">
        <authorList>
            <person name="Chen Y."/>
            <person name="Shah S."/>
            <person name="Dougan E. K."/>
            <person name="Thang M."/>
            <person name="Chan C."/>
        </authorList>
    </citation>
    <scope>NUCLEOTIDE SEQUENCE [LARGE SCALE GENOMIC DNA]</scope>
</reference>
<organism evidence="3 4">
    <name type="scientific">Durusdinium trenchii</name>
    <dbReference type="NCBI Taxonomy" id="1381693"/>
    <lineage>
        <taxon>Eukaryota</taxon>
        <taxon>Sar</taxon>
        <taxon>Alveolata</taxon>
        <taxon>Dinophyceae</taxon>
        <taxon>Suessiales</taxon>
        <taxon>Symbiodiniaceae</taxon>
        <taxon>Durusdinium</taxon>
    </lineage>
</organism>
<gene>
    <name evidence="3" type="ORF">CCMP2556_LOCUS28063</name>
</gene>
<evidence type="ECO:0000313" key="3">
    <source>
        <dbReference type="EMBL" id="CAK9056728.1"/>
    </source>
</evidence>
<accession>A0ABP0MZ00</accession>
<comment type="caution">
    <text evidence="3">The sequence shown here is derived from an EMBL/GenBank/DDBJ whole genome shotgun (WGS) entry which is preliminary data.</text>
</comment>
<dbReference type="EMBL" id="CAXAMN010020879">
    <property type="protein sequence ID" value="CAK9056728.1"/>
    <property type="molecule type" value="Genomic_DNA"/>
</dbReference>
<proteinExistence type="predicted"/>
<evidence type="ECO:0000313" key="4">
    <source>
        <dbReference type="Proteomes" id="UP001642484"/>
    </source>
</evidence>
<dbReference type="PROSITE" id="PS51677">
    <property type="entry name" value="NODB"/>
    <property type="match status" value="1"/>
</dbReference>
<dbReference type="InterPro" id="IPR002509">
    <property type="entry name" value="NODB_dom"/>
</dbReference>
<dbReference type="Pfam" id="PF01522">
    <property type="entry name" value="Polysacc_deac_1"/>
    <property type="match status" value="1"/>
</dbReference>
<dbReference type="SUPFAM" id="SSF88713">
    <property type="entry name" value="Glycoside hydrolase/deacetylase"/>
    <property type="match status" value="1"/>
</dbReference>
<protein>
    <recommendedName>
        <fullName evidence="2">NodB homology domain-containing protein</fullName>
    </recommendedName>
</protein>
<keyword evidence="1" id="KW-0812">Transmembrane</keyword>
<evidence type="ECO:0000259" key="2">
    <source>
        <dbReference type="PROSITE" id="PS51677"/>
    </source>
</evidence>
<dbReference type="Proteomes" id="UP001642484">
    <property type="component" value="Unassembled WGS sequence"/>
</dbReference>
<keyword evidence="1" id="KW-1133">Transmembrane helix</keyword>
<feature type="domain" description="NodB homology" evidence="2">
    <location>
        <begin position="93"/>
        <end position="269"/>
    </location>
</feature>
<feature type="transmembrane region" description="Helical" evidence="1">
    <location>
        <begin position="50"/>
        <end position="68"/>
    </location>
</feature>
<keyword evidence="1" id="KW-0472">Membrane</keyword>
<keyword evidence="4" id="KW-1185">Reference proteome</keyword>
<dbReference type="Gene3D" id="3.20.20.370">
    <property type="entry name" value="Glycoside hydrolase/deacetylase"/>
    <property type="match status" value="1"/>
</dbReference>
<name>A0ABP0MZ00_9DINO</name>
<dbReference type="InterPro" id="IPR011330">
    <property type="entry name" value="Glyco_hydro/deAcase_b/a-brl"/>
</dbReference>
<evidence type="ECO:0000256" key="1">
    <source>
        <dbReference type="SAM" id="Phobius"/>
    </source>
</evidence>